<reference evidence="3 4" key="1">
    <citation type="journal article" date="2024" name="Genome Biol. Evol.">
        <title>Chromosome-level genome assembly of the viviparous eelpout Zoarces viviparus.</title>
        <authorList>
            <person name="Fuhrmann N."/>
            <person name="Brasseur M.V."/>
            <person name="Bakowski C.E."/>
            <person name="Podsiadlowski L."/>
            <person name="Prost S."/>
            <person name="Krehenwinkel H."/>
            <person name="Mayer C."/>
        </authorList>
    </citation>
    <scope>NUCLEOTIDE SEQUENCE [LARGE SCALE GENOMIC DNA]</scope>
    <source>
        <strain evidence="3">NO-MEL_2022_Ind0_liver</strain>
    </source>
</reference>
<dbReference type="AlphaFoldDB" id="A0AAW1DXB8"/>
<feature type="compositionally biased region" description="Basic and acidic residues" evidence="1">
    <location>
        <begin position="1"/>
        <end position="17"/>
    </location>
</feature>
<protein>
    <submittedName>
        <fullName evidence="3">Uncharacterized protein</fullName>
    </submittedName>
</protein>
<gene>
    <name evidence="3" type="ORF">VZT92_025461</name>
</gene>
<feature type="region of interest" description="Disordered" evidence="1">
    <location>
        <begin position="1"/>
        <end position="49"/>
    </location>
</feature>
<accession>A0AAW1DXB8</accession>
<keyword evidence="4" id="KW-1185">Reference proteome</keyword>
<evidence type="ECO:0000313" key="3">
    <source>
        <dbReference type="EMBL" id="KAK9514772.1"/>
    </source>
</evidence>
<evidence type="ECO:0000256" key="2">
    <source>
        <dbReference type="SAM" id="Phobius"/>
    </source>
</evidence>
<proteinExistence type="predicted"/>
<keyword evidence="2" id="KW-1133">Transmembrane helix</keyword>
<sequence>MRKVRDVLNERKLKVEDGGGGQTDGGPVVKATAPPPDSPHVGSTLAPPRSLCRSPTRFTFAQRGTAASYRLAAVFWGAVLSLALMFLTLHPREGPQGSHPRHRDPTPDLNLSSVATLMLKQ</sequence>
<comment type="caution">
    <text evidence="3">The sequence shown here is derived from an EMBL/GenBank/DDBJ whole genome shotgun (WGS) entry which is preliminary data.</text>
</comment>
<dbReference type="Proteomes" id="UP001488805">
    <property type="component" value="Unassembled WGS sequence"/>
</dbReference>
<evidence type="ECO:0000313" key="4">
    <source>
        <dbReference type="Proteomes" id="UP001488805"/>
    </source>
</evidence>
<name>A0AAW1DXB8_ZOAVI</name>
<feature type="transmembrane region" description="Helical" evidence="2">
    <location>
        <begin position="67"/>
        <end position="89"/>
    </location>
</feature>
<keyword evidence="2" id="KW-0812">Transmembrane</keyword>
<keyword evidence="2" id="KW-0472">Membrane</keyword>
<feature type="region of interest" description="Disordered" evidence="1">
    <location>
        <begin position="91"/>
        <end position="112"/>
    </location>
</feature>
<evidence type="ECO:0000256" key="1">
    <source>
        <dbReference type="SAM" id="MobiDB-lite"/>
    </source>
</evidence>
<dbReference type="EMBL" id="JBCEZU010000586">
    <property type="protein sequence ID" value="KAK9514772.1"/>
    <property type="molecule type" value="Genomic_DNA"/>
</dbReference>
<organism evidence="3 4">
    <name type="scientific">Zoarces viviparus</name>
    <name type="common">Viviparous eelpout</name>
    <name type="synonym">Blennius viviparus</name>
    <dbReference type="NCBI Taxonomy" id="48416"/>
    <lineage>
        <taxon>Eukaryota</taxon>
        <taxon>Metazoa</taxon>
        <taxon>Chordata</taxon>
        <taxon>Craniata</taxon>
        <taxon>Vertebrata</taxon>
        <taxon>Euteleostomi</taxon>
        <taxon>Actinopterygii</taxon>
        <taxon>Neopterygii</taxon>
        <taxon>Teleostei</taxon>
        <taxon>Neoteleostei</taxon>
        <taxon>Acanthomorphata</taxon>
        <taxon>Eupercaria</taxon>
        <taxon>Perciformes</taxon>
        <taxon>Cottioidei</taxon>
        <taxon>Zoarcales</taxon>
        <taxon>Zoarcidae</taxon>
        <taxon>Zoarcinae</taxon>
        <taxon>Zoarces</taxon>
    </lineage>
</organism>